<feature type="transmembrane region" description="Helical" evidence="1">
    <location>
        <begin position="12"/>
        <end position="33"/>
    </location>
</feature>
<comment type="caution">
    <text evidence="2">The sequence shown here is derived from an EMBL/GenBank/DDBJ whole genome shotgun (WGS) entry which is preliminary data.</text>
</comment>
<gene>
    <name evidence="2" type="ORF">T190607A01A_10210</name>
</gene>
<keyword evidence="3" id="KW-1185">Reference proteome</keyword>
<protein>
    <recommendedName>
        <fullName evidence="4">DUF2459 domain-containing protein</fullName>
    </recommendedName>
</protein>
<evidence type="ECO:0000256" key="1">
    <source>
        <dbReference type="SAM" id="Phobius"/>
    </source>
</evidence>
<keyword evidence="1" id="KW-0472">Membrane</keyword>
<dbReference type="RefSeq" id="WP_348709709.1">
    <property type="nucleotide sequence ID" value="NZ_CAXIXY010000003.1"/>
</dbReference>
<reference evidence="2 3" key="1">
    <citation type="submission" date="2024-05" db="EMBL/GenBank/DDBJ databases">
        <authorList>
            <person name="Duchaud E."/>
        </authorList>
    </citation>
    <scope>NUCLEOTIDE SEQUENCE [LARGE SCALE GENOMIC DNA]</scope>
    <source>
        <strain evidence="2">Ena-SAMPLE-TAB-13-05-2024-13:56:06:370-140302</strain>
    </source>
</reference>
<name>A0ABM9NQW9_9FLAO</name>
<evidence type="ECO:0000313" key="3">
    <source>
        <dbReference type="Proteomes" id="UP001497416"/>
    </source>
</evidence>
<dbReference type="EMBL" id="CAXIXY010000003">
    <property type="protein sequence ID" value="CAL2075547.1"/>
    <property type="molecule type" value="Genomic_DNA"/>
</dbReference>
<evidence type="ECO:0008006" key="4">
    <source>
        <dbReference type="Google" id="ProtNLM"/>
    </source>
</evidence>
<evidence type="ECO:0000313" key="2">
    <source>
        <dbReference type="EMBL" id="CAL2075547.1"/>
    </source>
</evidence>
<dbReference type="Pfam" id="PF09601">
    <property type="entry name" value="DUF2459"/>
    <property type="match status" value="1"/>
</dbReference>
<organism evidence="2 3">
    <name type="scientific">Tenacibaculum platacis</name>
    <dbReference type="NCBI Taxonomy" id="3137852"/>
    <lineage>
        <taxon>Bacteria</taxon>
        <taxon>Pseudomonadati</taxon>
        <taxon>Bacteroidota</taxon>
        <taxon>Flavobacteriia</taxon>
        <taxon>Flavobacteriales</taxon>
        <taxon>Flavobacteriaceae</taxon>
        <taxon>Tenacibaculum</taxon>
    </lineage>
</organism>
<dbReference type="Proteomes" id="UP001497416">
    <property type="component" value="Unassembled WGS sequence"/>
</dbReference>
<dbReference type="InterPro" id="IPR011727">
    <property type="entry name" value="CHP02117"/>
</dbReference>
<keyword evidence="1" id="KW-0812">Transmembrane</keyword>
<proteinExistence type="predicted"/>
<accession>A0ABM9NQW9</accession>
<keyword evidence="1" id="KW-1133">Transmembrane helix</keyword>
<sequence length="212" mass="24552">MHFIKKSLKFSLYFLVGIAVYLLFAVVLSYITVNKKQQASDKSVYLSSNGIHLSLIIPKNELNDAVLKDLNLPYSCKFVRFGWGDVNFYLNTPTWNDFKFSYAFGALFLDNPTLVEVNAKNILNPDWTRVPIRTEQLEKLNIYIQKTFKLDHSNHKVTIEQKMYPNSQLYQANGSYSPVKTCNTWVNTGFKRSGLKASFWTLFDFGLLNKYQ</sequence>